<evidence type="ECO:0000313" key="1">
    <source>
        <dbReference type="EMBL" id="MDE8565587.1"/>
    </source>
</evidence>
<evidence type="ECO:0000313" key="2">
    <source>
        <dbReference type="Proteomes" id="UP001213979"/>
    </source>
</evidence>
<reference evidence="1 2" key="1">
    <citation type="submission" date="2023-01" db="EMBL/GenBank/DDBJ databases">
        <title>Genome-based reclassification of Anoxybacillus geothermalis as a later heterotypic synonym of Anoxybacillus rupiensis.</title>
        <authorList>
            <person name="Inan Bektas K."/>
            <person name="Canakci S."/>
            <person name="Belduz A.A."/>
            <person name="Guler H.H."/>
        </authorList>
    </citation>
    <scope>NUCLEOTIDE SEQUENCE [LARGE SCALE GENOMIC DNA]</scope>
    <source>
        <strain evidence="1 2">DSM 17127</strain>
    </source>
</reference>
<dbReference type="Proteomes" id="UP001213979">
    <property type="component" value="Unassembled WGS sequence"/>
</dbReference>
<name>A0ABT5W8R5_9BACL</name>
<proteinExistence type="predicted"/>
<organism evidence="1 2">
    <name type="scientific">Anoxybacteroides rupiense</name>
    <dbReference type="NCBI Taxonomy" id="311460"/>
    <lineage>
        <taxon>Bacteria</taxon>
        <taxon>Bacillati</taxon>
        <taxon>Bacillota</taxon>
        <taxon>Bacilli</taxon>
        <taxon>Bacillales</taxon>
        <taxon>Anoxybacillaceae</taxon>
        <taxon>Anoxybacteroides</taxon>
    </lineage>
</organism>
<dbReference type="EMBL" id="JAQOTG010000027">
    <property type="protein sequence ID" value="MDE8565587.1"/>
    <property type="molecule type" value="Genomic_DNA"/>
</dbReference>
<sequence length="86" mass="10178">MNETVEEVVFQHRLVNDKNGVKCLKKTDRYLITRELGTSDPIKFPVPNTRISLIYEKDGEVRVWVPTLEEMIRAFAKLYRMYDICI</sequence>
<comment type="caution">
    <text evidence="1">The sequence shown here is derived from an EMBL/GenBank/DDBJ whole genome shotgun (WGS) entry which is preliminary data.</text>
</comment>
<protein>
    <submittedName>
        <fullName evidence="1">Uncharacterized protein</fullName>
    </submittedName>
</protein>
<dbReference type="RefSeq" id="WP_159719472.1">
    <property type="nucleotide sequence ID" value="NZ_JAQOTG010000027.1"/>
</dbReference>
<accession>A0ABT5W8R5</accession>
<keyword evidence="2" id="KW-1185">Reference proteome</keyword>
<gene>
    <name evidence="1" type="ORF">PNH38_17235</name>
</gene>